<sequence>MEEEQEELQVQLLLPAKIAITDMPDLPDEYDYYSQDALARDVGVVGGLSPSSPSLSPSPSPSLSPAPQPAAKRSKRLKANSMQSCRAQMEMKPP</sequence>
<name>B4GTM0_DROPE</name>
<dbReference type="Proteomes" id="UP000008744">
    <property type="component" value="Unassembled WGS sequence"/>
</dbReference>
<feature type="compositionally biased region" description="Pro residues" evidence="1">
    <location>
        <begin position="56"/>
        <end position="68"/>
    </location>
</feature>
<evidence type="ECO:0000313" key="3">
    <source>
        <dbReference type="Proteomes" id="UP000008744"/>
    </source>
</evidence>
<evidence type="ECO:0000313" key="2">
    <source>
        <dbReference type="EMBL" id="EDW25890.1"/>
    </source>
</evidence>
<feature type="region of interest" description="Disordered" evidence="1">
    <location>
        <begin position="44"/>
        <end position="94"/>
    </location>
</feature>
<dbReference type="HOGENOM" id="CLU_2388531_0_0_1"/>
<reference evidence="2 3" key="1">
    <citation type="journal article" date="2007" name="Nature">
        <title>Evolution of genes and genomes on the Drosophila phylogeny.</title>
        <authorList>
            <consortium name="Drosophila 12 Genomes Consortium"/>
            <person name="Clark A.G."/>
            <person name="Eisen M.B."/>
            <person name="Smith D.R."/>
            <person name="Bergman C.M."/>
            <person name="Oliver B."/>
            <person name="Markow T.A."/>
            <person name="Kaufman T.C."/>
            <person name="Kellis M."/>
            <person name="Gelbart W."/>
            <person name="Iyer V.N."/>
            <person name="Pollard D.A."/>
            <person name="Sackton T.B."/>
            <person name="Larracuente A.M."/>
            <person name="Singh N.D."/>
            <person name="Abad J.P."/>
            <person name="Abt D.N."/>
            <person name="Adryan B."/>
            <person name="Aguade M."/>
            <person name="Akashi H."/>
            <person name="Anderson W.W."/>
            <person name="Aquadro C.F."/>
            <person name="Ardell D.H."/>
            <person name="Arguello R."/>
            <person name="Artieri C.G."/>
            <person name="Barbash D.A."/>
            <person name="Barker D."/>
            <person name="Barsanti P."/>
            <person name="Batterham P."/>
            <person name="Batzoglou S."/>
            <person name="Begun D."/>
            <person name="Bhutkar A."/>
            <person name="Blanco E."/>
            <person name="Bosak S.A."/>
            <person name="Bradley R.K."/>
            <person name="Brand A.D."/>
            <person name="Brent M.R."/>
            <person name="Brooks A.N."/>
            <person name="Brown R.H."/>
            <person name="Butlin R.K."/>
            <person name="Caggese C."/>
            <person name="Calvi B.R."/>
            <person name="Bernardo de Carvalho A."/>
            <person name="Caspi A."/>
            <person name="Castrezana S."/>
            <person name="Celniker S.E."/>
            <person name="Chang J.L."/>
            <person name="Chapple C."/>
            <person name="Chatterji S."/>
            <person name="Chinwalla A."/>
            <person name="Civetta A."/>
            <person name="Clifton S.W."/>
            <person name="Comeron J.M."/>
            <person name="Costello J.C."/>
            <person name="Coyne J.A."/>
            <person name="Daub J."/>
            <person name="David R.G."/>
            <person name="Delcher A.L."/>
            <person name="Delehaunty K."/>
            <person name="Do C.B."/>
            <person name="Ebling H."/>
            <person name="Edwards K."/>
            <person name="Eickbush T."/>
            <person name="Evans J.D."/>
            <person name="Filipski A."/>
            <person name="Findeiss S."/>
            <person name="Freyhult E."/>
            <person name="Fulton L."/>
            <person name="Fulton R."/>
            <person name="Garcia A.C."/>
            <person name="Gardiner A."/>
            <person name="Garfield D.A."/>
            <person name="Garvin B.E."/>
            <person name="Gibson G."/>
            <person name="Gilbert D."/>
            <person name="Gnerre S."/>
            <person name="Godfrey J."/>
            <person name="Good R."/>
            <person name="Gotea V."/>
            <person name="Gravely B."/>
            <person name="Greenberg A.J."/>
            <person name="Griffiths-Jones S."/>
            <person name="Gross S."/>
            <person name="Guigo R."/>
            <person name="Gustafson E.A."/>
            <person name="Haerty W."/>
            <person name="Hahn M.W."/>
            <person name="Halligan D.L."/>
            <person name="Halpern A.L."/>
            <person name="Halter G.M."/>
            <person name="Han M.V."/>
            <person name="Heger A."/>
            <person name="Hillier L."/>
            <person name="Hinrichs A.S."/>
            <person name="Holmes I."/>
            <person name="Hoskins R.A."/>
            <person name="Hubisz M.J."/>
            <person name="Hultmark D."/>
            <person name="Huntley M.A."/>
            <person name="Jaffe D.B."/>
            <person name="Jagadeeshan S."/>
            <person name="Jeck W.R."/>
            <person name="Johnson J."/>
            <person name="Jones C.D."/>
            <person name="Jordan W.C."/>
            <person name="Karpen G.H."/>
            <person name="Kataoka E."/>
            <person name="Keightley P.D."/>
            <person name="Kheradpour P."/>
            <person name="Kirkness E.F."/>
            <person name="Koerich L.B."/>
            <person name="Kristiansen K."/>
            <person name="Kudrna D."/>
            <person name="Kulathinal R.J."/>
            <person name="Kumar S."/>
            <person name="Kwok R."/>
            <person name="Lander E."/>
            <person name="Langley C.H."/>
            <person name="Lapoint R."/>
            <person name="Lazzaro B.P."/>
            <person name="Lee S.J."/>
            <person name="Levesque L."/>
            <person name="Li R."/>
            <person name="Lin C.F."/>
            <person name="Lin M.F."/>
            <person name="Lindblad-Toh K."/>
            <person name="Llopart A."/>
            <person name="Long M."/>
            <person name="Low L."/>
            <person name="Lozovsky E."/>
            <person name="Lu J."/>
            <person name="Luo M."/>
            <person name="Machado C.A."/>
            <person name="Makalowski W."/>
            <person name="Marzo M."/>
            <person name="Matsuda M."/>
            <person name="Matzkin L."/>
            <person name="McAllister B."/>
            <person name="McBride C.S."/>
            <person name="McKernan B."/>
            <person name="McKernan K."/>
            <person name="Mendez-Lago M."/>
            <person name="Minx P."/>
            <person name="Mollenhauer M.U."/>
            <person name="Montooth K."/>
            <person name="Mount S.M."/>
            <person name="Mu X."/>
            <person name="Myers E."/>
            <person name="Negre B."/>
            <person name="Newfeld S."/>
            <person name="Nielsen R."/>
            <person name="Noor M.A."/>
            <person name="O'Grady P."/>
            <person name="Pachter L."/>
            <person name="Papaceit M."/>
            <person name="Parisi M.J."/>
            <person name="Parisi M."/>
            <person name="Parts L."/>
            <person name="Pedersen J.S."/>
            <person name="Pesole G."/>
            <person name="Phillippy A.M."/>
            <person name="Ponting C.P."/>
            <person name="Pop M."/>
            <person name="Porcelli D."/>
            <person name="Powell J.R."/>
            <person name="Prohaska S."/>
            <person name="Pruitt K."/>
            <person name="Puig M."/>
            <person name="Quesneville H."/>
            <person name="Ram K.R."/>
            <person name="Rand D."/>
            <person name="Rasmussen M.D."/>
            <person name="Reed L.K."/>
            <person name="Reenan R."/>
            <person name="Reily A."/>
            <person name="Remington K.A."/>
            <person name="Rieger T.T."/>
            <person name="Ritchie M.G."/>
            <person name="Robin C."/>
            <person name="Rogers Y.H."/>
            <person name="Rohde C."/>
            <person name="Rozas J."/>
            <person name="Rubenfield M.J."/>
            <person name="Ruiz A."/>
            <person name="Russo S."/>
            <person name="Salzberg S.L."/>
            <person name="Sanchez-Gracia A."/>
            <person name="Saranga D.J."/>
            <person name="Sato H."/>
            <person name="Schaeffer S.W."/>
            <person name="Schatz M.C."/>
            <person name="Schlenke T."/>
            <person name="Schwartz R."/>
            <person name="Segarra C."/>
            <person name="Singh R.S."/>
            <person name="Sirot L."/>
            <person name="Sirota M."/>
            <person name="Sisneros N.B."/>
            <person name="Smith C.D."/>
            <person name="Smith T.F."/>
            <person name="Spieth J."/>
            <person name="Stage D.E."/>
            <person name="Stark A."/>
            <person name="Stephan W."/>
            <person name="Strausberg R.L."/>
            <person name="Strempel S."/>
            <person name="Sturgill D."/>
            <person name="Sutton G."/>
            <person name="Sutton G.G."/>
            <person name="Tao W."/>
            <person name="Teichmann S."/>
            <person name="Tobari Y.N."/>
            <person name="Tomimura Y."/>
            <person name="Tsolas J.M."/>
            <person name="Valente V.L."/>
            <person name="Venter E."/>
            <person name="Venter J.C."/>
            <person name="Vicario S."/>
            <person name="Vieira F.G."/>
            <person name="Vilella A.J."/>
            <person name="Villasante A."/>
            <person name="Walenz B."/>
            <person name="Wang J."/>
            <person name="Wasserman M."/>
            <person name="Watts T."/>
            <person name="Wilson D."/>
            <person name="Wilson R.K."/>
            <person name="Wing R.A."/>
            <person name="Wolfner M.F."/>
            <person name="Wong A."/>
            <person name="Wong G.K."/>
            <person name="Wu C.I."/>
            <person name="Wu G."/>
            <person name="Yamamoto D."/>
            <person name="Yang H.P."/>
            <person name="Yang S.P."/>
            <person name="Yorke J.A."/>
            <person name="Yoshida K."/>
            <person name="Zdobnov E."/>
            <person name="Zhang P."/>
            <person name="Zhang Y."/>
            <person name="Zimin A.V."/>
            <person name="Baldwin J."/>
            <person name="Abdouelleil A."/>
            <person name="Abdulkadir J."/>
            <person name="Abebe A."/>
            <person name="Abera B."/>
            <person name="Abreu J."/>
            <person name="Acer S.C."/>
            <person name="Aftuck L."/>
            <person name="Alexander A."/>
            <person name="An P."/>
            <person name="Anderson E."/>
            <person name="Anderson S."/>
            <person name="Arachi H."/>
            <person name="Azer M."/>
            <person name="Bachantsang P."/>
            <person name="Barry A."/>
            <person name="Bayul T."/>
            <person name="Berlin A."/>
            <person name="Bessette D."/>
            <person name="Bloom T."/>
            <person name="Blye J."/>
            <person name="Boguslavskiy L."/>
            <person name="Bonnet C."/>
            <person name="Boukhgalter B."/>
            <person name="Bourzgui I."/>
            <person name="Brown A."/>
            <person name="Cahill P."/>
            <person name="Channer S."/>
            <person name="Cheshatsang Y."/>
            <person name="Chuda L."/>
            <person name="Citroen M."/>
            <person name="Collymore A."/>
            <person name="Cooke P."/>
            <person name="Costello M."/>
            <person name="D'Aco K."/>
            <person name="Daza R."/>
            <person name="De Haan G."/>
            <person name="DeGray S."/>
            <person name="DeMaso C."/>
            <person name="Dhargay N."/>
            <person name="Dooley K."/>
            <person name="Dooley E."/>
            <person name="Doricent M."/>
            <person name="Dorje P."/>
            <person name="Dorjee K."/>
            <person name="Dupes A."/>
            <person name="Elong R."/>
            <person name="Falk J."/>
            <person name="Farina A."/>
            <person name="Faro S."/>
            <person name="Ferguson D."/>
            <person name="Fisher S."/>
            <person name="Foley C.D."/>
            <person name="Franke A."/>
            <person name="Friedrich D."/>
            <person name="Gadbois L."/>
            <person name="Gearin G."/>
            <person name="Gearin C.R."/>
            <person name="Giannoukos G."/>
            <person name="Goode T."/>
            <person name="Graham J."/>
            <person name="Grandbois E."/>
            <person name="Grewal S."/>
            <person name="Gyaltsen K."/>
            <person name="Hafez N."/>
            <person name="Hagos B."/>
            <person name="Hall J."/>
            <person name="Henson C."/>
            <person name="Hollinger A."/>
            <person name="Honan T."/>
            <person name="Huard M.D."/>
            <person name="Hughes L."/>
            <person name="Hurhula B."/>
            <person name="Husby M.E."/>
            <person name="Kamat A."/>
            <person name="Kanga B."/>
            <person name="Kashin S."/>
            <person name="Khazanovich D."/>
            <person name="Kisner P."/>
            <person name="Lance K."/>
            <person name="Lara M."/>
            <person name="Lee W."/>
            <person name="Lennon N."/>
            <person name="Letendre F."/>
            <person name="LeVine R."/>
            <person name="Lipovsky A."/>
            <person name="Liu X."/>
            <person name="Liu J."/>
            <person name="Liu S."/>
            <person name="Lokyitsang T."/>
            <person name="Lokyitsang Y."/>
            <person name="Lubonja R."/>
            <person name="Lui A."/>
            <person name="MacDonald P."/>
            <person name="Magnisalis V."/>
            <person name="Maru K."/>
            <person name="Matthews C."/>
            <person name="McCusker W."/>
            <person name="McDonough S."/>
            <person name="Mehta T."/>
            <person name="Meldrim J."/>
            <person name="Meneus L."/>
            <person name="Mihai O."/>
            <person name="Mihalev A."/>
            <person name="Mihova T."/>
            <person name="Mittelman R."/>
            <person name="Mlenga V."/>
            <person name="Montmayeur A."/>
            <person name="Mulrain L."/>
            <person name="Navidi A."/>
            <person name="Naylor J."/>
            <person name="Negash T."/>
            <person name="Nguyen T."/>
            <person name="Nguyen N."/>
            <person name="Nicol R."/>
            <person name="Norbu C."/>
            <person name="Norbu N."/>
            <person name="Novod N."/>
            <person name="O'Neill B."/>
            <person name="Osman S."/>
            <person name="Markiewicz E."/>
            <person name="Oyono O.L."/>
            <person name="Patti C."/>
            <person name="Phunkhang P."/>
            <person name="Pierre F."/>
            <person name="Priest M."/>
            <person name="Raghuraman S."/>
            <person name="Rege F."/>
            <person name="Reyes R."/>
            <person name="Rise C."/>
            <person name="Rogov P."/>
            <person name="Ross K."/>
            <person name="Ryan E."/>
            <person name="Settipalli S."/>
            <person name="Shea T."/>
            <person name="Sherpa N."/>
            <person name="Shi L."/>
            <person name="Shih D."/>
            <person name="Sparrow T."/>
            <person name="Spaulding J."/>
            <person name="Stalker J."/>
            <person name="Stange-Thomann N."/>
            <person name="Stavropoulos S."/>
            <person name="Stone C."/>
            <person name="Strader C."/>
            <person name="Tesfaye S."/>
            <person name="Thomson T."/>
            <person name="Thoulutsang Y."/>
            <person name="Thoulutsang D."/>
            <person name="Topham K."/>
            <person name="Topping I."/>
            <person name="Tsamla T."/>
            <person name="Vassiliev H."/>
            <person name="Vo A."/>
            <person name="Wangchuk T."/>
            <person name="Wangdi T."/>
            <person name="Weiand M."/>
            <person name="Wilkinson J."/>
            <person name="Wilson A."/>
            <person name="Yadav S."/>
            <person name="Young G."/>
            <person name="Yu Q."/>
            <person name="Zembek L."/>
            <person name="Zhong D."/>
            <person name="Zimmer A."/>
            <person name="Zwirko Z."/>
            <person name="Jaffe D.B."/>
            <person name="Alvarez P."/>
            <person name="Brockman W."/>
            <person name="Butler J."/>
            <person name="Chin C."/>
            <person name="Gnerre S."/>
            <person name="Grabherr M."/>
            <person name="Kleber M."/>
            <person name="Mauceli E."/>
            <person name="MacCallum I."/>
        </authorList>
    </citation>
    <scope>NUCLEOTIDE SEQUENCE [LARGE SCALE GENOMIC DNA]</scope>
    <source>
        <strain evidence="3">MSH-3 / Tucson 14011-0111.49</strain>
    </source>
</reference>
<protein>
    <submittedName>
        <fullName evidence="2">GL14249</fullName>
    </submittedName>
</protein>
<dbReference type="OMA" id="CRAQMEM"/>
<organism evidence="3">
    <name type="scientific">Drosophila persimilis</name>
    <name type="common">Fruit fly</name>
    <dbReference type="NCBI Taxonomy" id="7234"/>
    <lineage>
        <taxon>Eukaryota</taxon>
        <taxon>Metazoa</taxon>
        <taxon>Ecdysozoa</taxon>
        <taxon>Arthropoda</taxon>
        <taxon>Hexapoda</taxon>
        <taxon>Insecta</taxon>
        <taxon>Pterygota</taxon>
        <taxon>Neoptera</taxon>
        <taxon>Endopterygota</taxon>
        <taxon>Diptera</taxon>
        <taxon>Brachycera</taxon>
        <taxon>Muscomorpha</taxon>
        <taxon>Ephydroidea</taxon>
        <taxon>Drosophilidae</taxon>
        <taxon>Drosophila</taxon>
        <taxon>Sophophora</taxon>
    </lineage>
</organism>
<dbReference type="AlphaFoldDB" id="B4GTM0"/>
<proteinExistence type="predicted"/>
<gene>
    <name evidence="2" type="primary">Dper\GL14249</name>
    <name evidence="2" type="ORF">Dper_GL14249</name>
</gene>
<keyword evidence="3" id="KW-1185">Reference proteome</keyword>
<dbReference type="EMBL" id="CH479190">
    <property type="protein sequence ID" value="EDW25890.1"/>
    <property type="molecule type" value="Genomic_DNA"/>
</dbReference>
<evidence type="ECO:0000256" key="1">
    <source>
        <dbReference type="SAM" id="MobiDB-lite"/>
    </source>
</evidence>
<accession>B4GTM0</accession>